<reference evidence="2" key="1">
    <citation type="submission" date="2022-09" db="EMBL/GenBank/DDBJ databases">
        <title>Enrichment on poylsaccharides allowed isolation of novel metabolic and taxonomic groups of Haloarchaea.</title>
        <authorList>
            <person name="Sorokin D.Y."/>
            <person name="Elcheninov A.G."/>
            <person name="Khizhniak T.V."/>
            <person name="Kolganova T.V."/>
            <person name="Kublanov I.V."/>
        </authorList>
    </citation>
    <scope>NUCLEOTIDE SEQUENCE</scope>
    <source>
        <strain evidence="2">AArc-xg1-1</strain>
    </source>
</reference>
<gene>
    <name evidence="2" type="ORF">OB960_08855</name>
</gene>
<dbReference type="EMBL" id="JAOPKA010000004">
    <property type="protein sequence ID" value="MCU4741510.1"/>
    <property type="molecule type" value="Genomic_DNA"/>
</dbReference>
<sequence>MGPYTAFNAAYAYDDADELRSPYFGDPLFDPDEHVTDDGRGDIERALADVCADLREELGVRAFIATDIDIPTKRQVEETGLDEPGMTPLDQSVELAAVSDAVMFVFTAAGLTTGVGSEVGAVLGEFNLRWKDPADERKPRPRLRLFCGPSFGSASIDEITPAYGVDRIEFETREDLLAKAQQFLVNVERGAQRNGWPIYRPPVTASETDRKR</sequence>
<evidence type="ECO:0000259" key="1">
    <source>
        <dbReference type="Pfam" id="PF24349"/>
    </source>
</evidence>
<evidence type="ECO:0000313" key="3">
    <source>
        <dbReference type="Proteomes" id="UP001321018"/>
    </source>
</evidence>
<dbReference type="RefSeq" id="WP_338003347.1">
    <property type="nucleotide sequence ID" value="NZ_JAOPKA010000004.1"/>
</dbReference>
<dbReference type="Proteomes" id="UP001321018">
    <property type="component" value="Unassembled WGS sequence"/>
</dbReference>
<evidence type="ECO:0000313" key="2">
    <source>
        <dbReference type="EMBL" id="MCU4741510.1"/>
    </source>
</evidence>
<feature type="domain" description="DUF7509" evidence="1">
    <location>
        <begin position="1"/>
        <end position="193"/>
    </location>
</feature>
<dbReference type="Pfam" id="PF24349">
    <property type="entry name" value="DUF7509"/>
    <property type="match status" value="1"/>
</dbReference>
<protein>
    <recommendedName>
        <fullName evidence="1">DUF7509 domain-containing protein</fullName>
    </recommendedName>
</protein>
<accession>A0AAP2YY83</accession>
<dbReference type="InterPro" id="IPR055931">
    <property type="entry name" value="DUF7509"/>
</dbReference>
<comment type="caution">
    <text evidence="2">The sequence shown here is derived from an EMBL/GenBank/DDBJ whole genome shotgun (WGS) entry which is preliminary data.</text>
</comment>
<proteinExistence type="predicted"/>
<dbReference type="AlphaFoldDB" id="A0AAP2YY83"/>
<organism evidence="2 3">
    <name type="scientific">Natronoglomus mannanivorans</name>
    <dbReference type="NCBI Taxonomy" id="2979990"/>
    <lineage>
        <taxon>Archaea</taxon>
        <taxon>Methanobacteriati</taxon>
        <taxon>Methanobacteriota</taxon>
        <taxon>Stenosarchaea group</taxon>
        <taxon>Halobacteria</taxon>
        <taxon>Halobacteriales</taxon>
        <taxon>Natrialbaceae</taxon>
        <taxon>Natronoglomus</taxon>
    </lineage>
</organism>
<name>A0AAP2YY83_9EURY</name>